<keyword evidence="3" id="KW-0479">Metal-binding</keyword>
<sequence length="252" mass="28832">MLSREEMIVAVREGRSGTAMMAFNTQLNDRDIIAVVDFIRLEFMSGEAKNTRYHTASNGWPNHQRFKAAYPFTLGELSLDTPWESMTDEQQQGWRLYMSSCITCHDRAAVSNESELWNRRSISFPRGGYSHKEKKESTMDAMSTASPYSLHDKVPHIEDLTLVERRGEIIFQENCAFCHGADGTGKNWIGSFLQPHPRDLSTHTYSIEHLKDVVQNGIPGTTMSSWKQVLTERQIDEVVAYARRLPQIKKTE</sequence>
<keyword evidence="5" id="KW-0408">Iron</keyword>
<organism evidence="7">
    <name type="scientific">hydrothermal vent metagenome</name>
    <dbReference type="NCBI Taxonomy" id="652676"/>
    <lineage>
        <taxon>unclassified sequences</taxon>
        <taxon>metagenomes</taxon>
        <taxon>ecological metagenomes</taxon>
    </lineage>
</organism>
<dbReference type="SUPFAM" id="SSF46626">
    <property type="entry name" value="Cytochrome c"/>
    <property type="match status" value="2"/>
</dbReference>
<evidence type="ECO:0000256" key="1">
    <source>
        <dbReference type="ARBA" id="ARBA00022448"/>
    </source>
</evidence>
<dbReference type="Gene3D" id="1.10.760.10">
    <property type="entry name" value="Cytochrome c-like domain"/>
    <property type="match status" value="1"/>
</dbReference>
<dbReference type="GO" id="GO:0020037">
    <property type="term" value="F:heme binding"/>
    <property type="evidence" value="ECO:0007669"/>
    <property type="project" value="InterPro"/>
</dbReference>
<dbReference type="PROSITE" id="PS51007">
    <property type="entry name" value="CYTC"/>
    <property type="match status" value="1"/>
</dbReference>
<evidence type="ECO:0000313" key="7">
    <source>
        <dbReference type="EMBL" id="VAW84041.1"/>
    </source>
</evidence>
<dbReference type="SUPFAM" id="SSF48695">
    <property type="entry name" value="Multiheme cytochromes"/>
    <property type="match status" value="1"/>
</dbReference>
<dbReference type="InterPro" id="IPR051811">
    <property type="entry name" value="Cytochrome_c550/c551-like"/>
</dbReference>
<dbReference type="Pfam" id="PF13442">
    <property type="entry name" value="Cytochrome_CBB3"/>
    <property type="match status" value="1"/>
</dbReference>
<dbReference type="InterPro" id="IPR036280">
    <property type="entry name" value="Multihaem_cyt_sf"/>
</dbReference>
<dbReference type="EMBL" id="UOFO01000033">
    <property type="protein sequence ID" value="VAW84041.1"/>
    <property type="molecule type" value="Genomic_DNA"/>
</dbReference>
<accession>A0A3B0YX91</accession>
<keyword evidence="4" id="KW-0249">Electron transport</keyword>
<evidence type="ECO:0000256" key="5">
    <source>
        <dbReference type="ARBA" id="ARBA00023004"/>
    </source>
</evidence>
<keyword evidence="2" id="KW-0349">Heme</keyword>
<dbReference type="InterPro" id="IPR009056">
    <property type="entry name" value="Cyt_c-like_dom"/>
</dbReference>
<evidence type="ECO:0000259" key="6">
    <source>
        <dbReference type="PROSITE" id="PS51007"/>
    </source>
</evidence>
<proteinExistence type="predicted"/>
<protein>
    <recommendedName>
        <fullName evidence="6">Cytochrome c domain-containing protein</fullName>
    </recommendedName>
</protein>
<evidence type="ECO:0000256" key="2">
    <source>
        <dbReference type="ARBA" id="ARBA00022617"/>
    </source>
</evidence>
<feature type="domain" description="Cytochrome c" evidence="6">
    <location>
        <begin position="162"/>
        <end position="246"/>
    </location>
</feature>
<reference evidence="7" key="1">
    <citation type="submission" date="2018-06" db="EMBL/GenBank/DDBJ databases">
        <authorList>
            <person name="Zhirakovskaya E."/>
        </authorList>
    </citation>
    <scope>NUCLEOTIDE SEQUENCE</scope>
</reference>
<dbReference type="GO" id="GO:0046872">
    <property type="term" value="F:metal ion binding"/>
    <property type="evidence" value="ECO:0007669"/>
    <property type="project" value="UniProtKB-KW"/>
</dbReference>
<dbReference type="GO" id="GO:0009055">
    <property type="term" value="F:electron transfer activity"/>
    <property type="evidence" value="ECO:0007669"/>
    <property type="project" value="InterPro"/>
</dbReference>
<dbReference type="InterPro" id="IPR036909">
    <property type="entry name" value="Cyt_c-like_dom_sf"/>
</dbReference>
<dbReference type="AlphaFoldDB" id="A0A3B0YX91"/>
<name>A0A3B0YX91_9ZZZZ</name>
<dbReference type="PANTHER" id="PTHR37823">
    <property type="entry name" value="CYTOCHROME C-553-LIKE"/>
    <property type="match status" value="1"/>
</dbReference>
<evidence type="ECO:0000256" key="4">
    <source>
        <dbReference type="ARBA" id="ARBA00022982"/>
    </source>
</evidence>
<gene>
    <name evidence="7" type="ORF">MNBD_GAMMA16-1458</name>
</gene>
<keyword evidence="1" id="KW-0813">Transport</keyword>
<dbReference type="PANTHER" id="PTHR37823:SF1">
    <property type="entry name" value="CYTOCHROME C-553-LIKE"/>
    <property type="match status" value="1"/>
</dbReference>
<evidence type="ECO:0000256" key="3">
    <source>
        <dbReference type="ARBA" id="ARBA00022723"/>
    </source>
</evidence>